<dbReference type="AlphaFoldDB" id="A0A5E5AEN0"/>
<dbReference type="PANTHER" id="PTHR35862:SF3">
    <property type="entry name" value="FELS-2 PROPHAGE PROTEIN"/>
    <property type="match status" value="1"/>
</dbReference>
<keyword evidence="3" id="KW-1185">Reference proteome</keyword>
<feature type="region of interest" description="Disordered" evidence="1">
    <location>
        <begin position="275"/>
        <end position="305"/>
    </location>
</feature>
<proteinExistence type="predicted"/>
<evidence type="ECO:0000313" key="2">
    <source>
        <dbReference type="EMBL" id="VVE71556.1"/>
    </source>
</evidence>
<dbReference type="PANTHER" id="PTHR35862">
    <property type="entry name" value="FELS-2 PROPHAGE PROTEIN"/>
    <property type="match status" value="1"/>
</dbReference>
<evidence type="ECO:0000313" key="3">
    <source>
        <dbReference type="Proteomes" id="UP000383122"/>
    </source>
</evidence>
<sequence length="406" mass="43729">MIEALGSLAGPADSAVGMAGSVVGMAGKLLGAQDDMVPVPVYRISKDGKDITGAFTGRLVSLSLEENRGFEADQLDIELDDSDGTLELPSRGAKLAVAFGWKHEGLIDKGKFTVDEITHTGPPDRIVIRARSADLRSGLTKKRESSYHNVSLLDLVNIIAQRHNLGAMIASALANQLLSHIDQTGESDASFLTRVAKMFDAIATVKADKLLFTKLGQSLTASGKPLSPLTITRQLGDQHHFSVADRESYDSVVAYFQDTRAAKKGQVVVTAIAEGSTSTSTGAPKPTKKNRKTKKKTPLAPVVEPTGNTKELRHTYASKTNALRAARAEWQRIQRGVATFSMTLARGNAKLFPEVPVSVRGFKPQIDNTDWLLAKTRHILDSNGGFTTQIELEIKATEVPDEKSDG</sequence>
<accession>A0A5E5AEN0</accession>
<feature type="compositionally biased region" description="Basic residues" evidence="1">
    <location>
        <begin position="286"/>
        <end position="297"/>
    </location>
</feature>
<organism evidence="2 3">
    <name type="scientific">Pandoraea anapnoica</name>
    <dbReference type="NCBI Taxonomy" id="2508301"/>
    <lineage>
        <taxon>Bacteria</taxon>
        <taxon>Pseudomonadati</taxon>
        <taxon>Pseudomonadota</taxon>
        <taxon>Betaproteobacteria</taxon>
        <taxon>Burkholderiales</taxon>
        <taxon>Burkholderiaceae</taxon>
        <taxon>Pandoraea</taxon>
    </lineage>
</organism>
<protein>
    <submittedName>
        <fullName evidence="2">Late control protein</fullName>
    </submittedName>
</protein>
<gene>
    <name evidence="2" type="ORF">PAN31117_04094</name>
</gene>
<dbReference type="EMBL" id="CABPSP010000013">
    <property type="protein sequence ID" value="VVE71556.1"/>
    <property type="molecule type" value="Genomic_DNA"/>
</dbReference>
<dbReference type="SUPFAM" id="SSF69279">
    <property type="entry name" value="Phage tail proteins"/>
    <property type="match status" value="1"/>
</dbReference>
<evidence type="ECO:0000256" key="1">
    <source>
        <dbReference type="SAM" id="MobiDB-lite"/>
    </source>
</evidence>
<dbReference type="Proteomes" id="UP000383122">
    <property type="component" value="Unassembled WGS sequence"/>
</dbReference>
<dbReference type="Pfam" id="PF05954">
    <property type="entry name" value="Phage_GPD"/>
    <property type="match status" value="1"/>
</dbReference>
<name>A0A5E5AEN0_9BURK</name>
<dbReference type="InterPro" id="IPR052726">
    <property type="entry name" value="Phage_Baseplate_Hub"/>
</dbReference>
<reference evidence="2 3" key="1">
    <citation type="submission" date="2019-08" db="EMBL/GenBank/DDBJ databases">
        <authorList>
            <person name="Peeters C."/>
        </authorList>
    </citation>
    <scope>NUCLEOTIDE SEQUENCE [LARGE SCALE GENOMIC DNA]</scope>
    <source>
        <strain evidence="2 3">LMG 31117</strain>
    </source>
</reference>